<proteinExistence type="predicted"/>
<organism evidence="3 4">
    <name type="scientific">Bifidobacterium mongoliense</name>
    <dbReference type="NCBI Taxonomy" id="518643"/>
    <lineage>
        <taxon>Bacteria</taxon>
        <taxon>Bacillati</taxon>
        <taxon>Actinomycetota</taxon>
        <taxon>Actinomycetes</taxon>
        <taxon>Bifidobacteriales</taxon>
        <taxon>Bifidobacteriaceae</taxon>
        <taxon>Bifidobacterium</taxon>
    </lineage>
</organism>
<protein>
    <submittedName>
        <fullName evidence="3">Calcium-binding protein</fullName>
    </submittedName>
</protein>
<feature type="domain" description="DUF4236" evidence="2">
    <location>
        <begin position="3"/>
        <end position="57"/>
    </location>
</feature>
<evidence type="ECO:0000259" key="2">
    <source>
        <dbReference type="Pfam" id="PF14020"/>
    </source>
</evidence>
<evidence type="ECO:0000313" key="4">
    <source>
        <dbReference type="Proteomes" id="UP000285266"/>
    </source>
</evidence>
<dbReference type="EMBL" id="QRAJ01000004">
    <property type="protein sequence ID" value="ROT87000.1"/>
    <property type="molecule type" value="Genomic_DNA"/>
</dbReference>
<reference evidence="3 4" key="1">
    <citation type="submission" date="2018-07" db="EMBL/GenBank/DDBJ databases">
        <title>The role of parmesan cheese in vectoring bovine microbiota.</title>
        <authorList>
            <person name="Lugli G.A."/>
            <person name="Milani C."/>
        </authorList>
    </citation>
    <scope>NUCLEOTIDE SEQUENCE [LARGE SCALE GENOMIC DNA]</scope>
    <source>
        <strain evidence="3 4">BMONG18</strain>
    </source>
</reference>
<comment type="caution">
    <text evidence="3">The sequence shown here is derived from an EMBL/GenBank/DDBJ whole genome shotgun (WGS) entry which is preliminary data.</text>
</comment>
<feature type="region of interest" description="Disordered" evidence="1">
    <location>
        <begin position="29"/>
        <end position="62"/>
    </location>
</feature>
<name>A0A423UE80_9BIFI</name>
<dbReference type="Pfam" id="PF14020">
    <property type="entry name" value="DUF4236"/>
    <property type="match status" value="1"/>
</dbReference>
<dbReference type="InterPro" id="IPR025330">
    <property type="entry name" value="DUF4236"/>
</dbReference>
<dbReference type="AlphaFoldDB" id="A0A423UE80"/>
<evidence type="ECO:0000313" key="3">
    <source>
        <dbReference type="EMBL" id="ROT87000.1"/>
    </source>
</evidence>
<evidence type="ECO:0000256" key="1">
    <source>
        <dbReference type="SAM" id="MobiDB-lite"/>
    </source>
</evidence>
<gene>
    <name evidence="3" type="ORF">BMONG18_0999</name>
</gene>
<accession>A0A423UE80</accession>
<dbReference type="Proteomes" id="UP000285266">
    <property type="component" value="Unassembled WGS sequence"/>
</dbReference>
<dbReference type="RefSeq" id="WP_425320847.1">
    <property type="nucleotide sequence ID" value="NZ_QRAJ01000004.1"/>
</dbReference>
<sequence length="62" mass="6735">MGWRFRRSIGGKYFRLNLGKHGVTGVTFGGRGMPHVTMGRTGTRVGASIPGTGMSYTHRINP</sequence>